<keyword evidence="8" id="KW-1185">Reference proteome</keyword>
<dbReference type="InterPro" id="IPR006398">
    <property type="entry name" value="Tartro_sem_red"/>
</dbReference>
<dbReference type="InterPro" id="IPR006183">
    <property type="entry name" value="Pgluconate_DH"/>
</dbReference>
<dbReference type="STRING" id="1235279.C772_01758"/>
<keyword evidence="3" id="KW-0520">NAD</keyword>
<dbReference type="PIRSF" id="PIRSF000103">
    <property type="entry name" value="HIBADH"/>
    <property type="match status" value="1"/>
</dbReference>
<evidence type="ECO:0000256" key="4">
    <source>
        <dbReference type="PIRSR" id="PIRSR000103-1"/>
    </source>
</evidence>
<feature type="domain" description="6-phosphogluconate dehydrogenase NADP-binding" evidence="5">
    <location>
        <begin position="2"/>
        <end position="161"/>
    </location>
</feature>
<dbReference type="SUPFAM" id="SSF51735">
    <property type="entry name" value="NAD(P)-binding Rossmann-fold domains"/>
    <property type="match status" value="1"/>
</dbReference>
<reference evidence="7 8" key="1">
    <citation type="journal article" date="2013" name="Genome Announc.">
        <title>Draft Genome Sequence of Bhargavaea cecembensis Strain DSE10T, Isolated from a Deep-Sea Sediment Sample Collected at a Depth of 5,904 m from the Chagos-Laccadive Ridge System in the Indian Ocean.</title>
        <authorList>
            <person name="Shivaji S."/>
            <person name="Ara S."/>
            <person name="Begum Z."/>
            <person name="Ruth M."/>
            <person name="Singh A."/>
            <person name="Kumar Pinnaka A."/>
        </authorList>
    </citation>
    <scope>NUCLEOTIDE SEQUENCE [LARGE SCALE GENOMIC DNA]</scope>
    <source>
        <strain evidence="7 8">DSE10</strain>
    </source>
</reference>
<evidence type="ECO:0000259" key="6">
    <source>
        <dbReference type="Pfam" id="PF14833"/>
    </source>
</evidence>
<sequence>MKIGFIGLGIMGRPMALNLVKAGFQVKAFDLSTDARKILTEAGAEAAVSPREAATGTDIIITMLPNAAIVKDVLFGENGVADAASEGAIVVDMSSVSPVDSLQCAERLKERGVRFIDAPVSGGEPKAIDGTLAIMAGGDESAFAEVRPTFEAMGSEVTHVGGIGSGSTTKLANQILVNVTIAAMSEAVVLASKAGVDIGKMYEAIRGGLAGSAVLDAKIPMVLERNFEPGGRIDINMKDLTNVYNAARELGTPMPLTSQVLEMFHSLKANGHATDDHSGLIQYYEKLANYEVPKGGK</sequence>
<dbReference type="RefSeq" id="WP_008299186.1">
    <property type="nucleotide sequence ID" value="NZ_AOFT01000008.1"/>
</dbReference>
<protein>
    <submittedName>
        <fullName evidence="7">2-hydroxy-3-oxopropionate reductase</fullName>
        <ecNumber evidence="7">1.1.1.60</ecNumber>
    </submittedName>
</protein>
<dbReference type="PANTHER" id="PTHR43060:SF3">
    <property type="entry name" value="2-HYDROXY-3-OXOPROPIONATE REDUCTASE"/>
    <property type="match status" value="1"/>
</dbReference>
<organism evidence="7 8">
    <name type="scientific">Bhargavaea cecembensis DSE10</name>
    <dbReference type="NCBI Taxonomy" id="1235279"/>
    <lineage>
        <taxon>Bacteria</taxon>
        <taxon>Bacillati</taxon>
        <taxon>Bacillota</taxon>
        <taxon>Bacilli</taxon>
        <taxon>Bacillales</taxon>
        <taxon>Caryophanaceae</taxon>
        <taxon>Bhargavaea</taxon>
    </lineage>
</organism>
<dbReference type="InterPro" id="IPR029154">
    <property type="entry name" value="HIBADH-like_NADP-bd"/>
</dbReference>
<dbReference type="GO" id="GO:0046487">
    <property type="term" value="P:glyoxylate metabolic process"/>
    <property type="evidence" value="ECO:0007669"/>
    <property type="project" value="InterPro"/>
</dbReference>
<dbReference type="GO" id="GO:0004616">
    <property type="term" value="F:phosphogluconate dehydrogenase (decarboxylating) activity"/>
    <property type="evidence" value="ECO:0007669"/>
    <property type="project" value="InterPro"/>
</dbReference>
<dbReference type="Gene3D" id="1.10.1040.10">
    <property type="entry name" value="N-(1-d-carboxylethyl)-l-norvaline Dehydrogenase, domain 2"/>
    <property type="match status" value="1"/>
</dbReference>
<dbReference type="GO" id="GO:0008679">
    <property type="term" value="F:2-hydroxy-3-oxopropionate reductase activity"/>
    <property type="evidence" value="ECO:0007669"/>
    <property type="project" value="UniProtKB-EC"/>
</dbReference>
<keyword evidence="2 7" id="KW-0560">Oxidoreductase</keyword>
<dbReference type="EC" id="1.1.1.60" evidence="7"/>
<proteinExistence type="inferred from homology"/>
<dbReference type="OrthoDB" id="9786703at2"/>
<dbReference type="InterPro" id="IPR015815">
    <property type="entry name" value="HIBADH-related"/>
</dbReference>
<name>M7NBZ3_9BACL</name>
<dbReference type="Gene3D" id="3.40.50.720">
    <property type="entry name" value="NAD(P)-binding Rossmann-like Domain"/>
    <property type="match status" value="1"/>
</dbReference>
<dbReference type="GO" id="GO:0050661">
    <property type="term" value="F:NADP binding"/>
    <property type="evidence" value="ECO:0007669"/>
    <property type="project" value="InterPro"/>
</dbReference>
<dbReference type="InterPro" id="IPR036291">
    <property type="entry name" value="NAD(P)-bd_dom_sf"/>
</dbReference>
<dbReference type="Proteomes" id="UP000011919">
    <property type="component" value="Unassembled WGS sequence"/>
</dbReference>
<dbReference type="Pfam" id="PF03446">
    <property type="entry name" value="NAD_binding_2"/>
    <property type="match status" value="1"/>
</dbReference>
<dbReference type="PANTHER" id="PTHR43060">
    <property type="entry name" value="3-HYDROXYISOBUTYRATE DEHYDROGENASE-LIKE 1, MITOCHONDRIAL-RELATED"/>
    <property type="match status" value="1"/>
</dbReference>
<dbReference type="PATRIC" id="fig|1235279.3.peg.1755"/>
<dbReference type="PRINTS" id="PR00076">
    <property type="entry name" value="6PGDHDRGNASE"/>
</dbReference>
<dbReference type="InterPro" id="IPR013328">
    <property type="entry name" value="6PGD_dom2"/>
</dbReference>
<gene>
    <name evidence="7" type="primary">garR_1</name>
    <name evidence="7" type="ORF">C772_01758</name>
</gene>
<accession>M7NBZ3</accession>
<feature type="active site" evidence="4">
    <location>
        <position position="170"/>
    </location>
</feature>
<evidence type="ECO:0000256" key="1">
    <source>
        <dbReference type="ARBA" id="ARBA00009080"/>
    </source>
</evidence>
<dbReference type="AlphaFoldDB" id="M7NBZ3"/>
<evidence type="ECO:0000313" key="7">
    <source>
        <dbReference type="EMBL" id="EMR06113.1"/>
    </source>
</evidence>
<evidence type="ECO:0000313" key="8">
    <source>
        <dbReference type="Proteomes" id="UP000011919"/>
    </source>
</evidence>
<dbReference type="Pfam" id="PF14833">
    <property type="entry name" value="NAD_binding_11"/>
    <property type="match status" value="1"/>
</dbReference>
<dbReference type="InterPro" id="IPR006115">
    <property type="entry name" value="6PGDH_NADP-bd"/>
</dbReference>
<dbReference type="PROSITE" id="PS00895">
    <property type="entry name" value="3_HYDROXYISOBUT_DH"/>
    <property type="match status" value="1"/>
</dbReference>
<dbReference type="SUPFAM" id="SSF48179">
    <property type="entry name" value="6-phosphogluconate dehydrogenase C-terminal domain-like"/>
    <property type="match status" value="1"/>
</dbReference>
<comment type="caution">
    <text evidence="7">The sequence shown here is derived from an EMBL/GenBank/DDBJ whole genome shotgun (WGS) entry which is preliminary data.</text>
</comment>
<dbReference type="EMBL" id="AOFT01000008">
    <property type="protein sequence ID" value="EMR06113.1"/>
    <property type="molecule type" value="Genomic_DNA"/>
</dbReference>
<dbReference type="NCBIfam" id="NF008592">
    <property type="entry name" value="PRK11559.1"/>
    <property type="match status" value="1"/>
</dbReference>
<dbReference type="InterPro" id="IPR008927">
    <property type="entry name" value="6-PGluconate_DH-like_C_sf"/>
</dbReference>
<feature type="domain" description="3-hydroxyisobutyrate dehydrogenase-like NAD-binding" evidence="6">
    <location>
        <begin position="164"/>
        <end position="284"/>
    </location>
</feature>
<evidence type="ECO:0000256" key="3">
    <source>
        <dbReference type="ARBA" id="ARBA00023027"/>
    </source>
</evidence>
<evidence type="ECO:0000259" key="5">
    <source>
        <dbReference type="Pfam" id="PF03446"/>
    </source>
</evidence>
<dbReference type="NCBIfam" id="TIGR01505">
    <property type="entry name" value="tartro_sem_red"/>
    <property type="match status" value="1"/>
</dbReference>
<dbReference type="eggNOG" id="COG2084">
    <property type="taxonomic scope" value="Bacteria"/>
</dbReference>
<dbReference type="GO" id="GO:0051287">
    <property type="term" value="F:NAD binding"/>
    <property type="evidence" value="ECO:0007669"/>
    <property type="project" value="InterPro"/>
</dbReference>
<dbReference type="InterPro" id="IPR002204">
    <property type="entry name" value="3-OH-isobutyrate_DH-rel_CS"/>
</dbReference>
<evidence type="ECO:0000256" key="2">
    <source>
        <dbReference type="ARBA" id="ARBA00023002"/>
    </source>
</evidence>
<dbReference type="GO" id="GO:0016054">
    <property type="term" value="P:organic acid catabolic process"/>
    <property type="evidence" value="ECO:0007669"/>
    <property type="project" value="UniProtKB-ARBA"/>
</dbReference>
<comment type="similarity">
    <text evidence="1">Belongs to the HIBADH-related family.</text>
</comment>